<dbReference type="EMBL" id="BQKY01000005">
    <property type="protein sequence ID" value="GJN89950.1"/>
    <property type="molecule type" value="Genomic_DNA"/>
</dbReference>
<evidence type="ECO:0000256" key="1">
    <source>
        <dbReference type="SAM" id="MobiDB-lite"/>
    </source>
</evidence>
<feature type="compositionally biased region" description="Acidic residues" evidence="1">
    <location>
        <begin position="45"/>
        <end position="79"/>
    </location>
</feature>
<feature type="compositionally biased region" description="Basic and acidic residues" evidence="1">
    <location>
        <begin position="18"/>
        <end position="30"/>
    </location>
</feature>
<feature type="region of interest" description="Disordered" evidence="1">
    <location>
        <begin position="1"/>
        <end position="90"/>
    </location>
</feature>
<protein>
    <submittedName>
        <fullName evidence="2">Uncharacterized protein</fullName>
    </submittedName>
</protein>
<proteinExistence type="predicted"/>
<gene>
    <name evidence="2" type="ORF">Rhopal_002939-T1</name>
</gene>
<evidence type="ECO:0000313" key="3">
    <source>
        <dbReference type="Proteomes" id="UP001342314"/>
    </source>
</evidence>
<keyword evidence="3" id="KW-1185">Reference proteome</keyword>
<evidence type="ECO:0000313" key="2">
    <source>
        <dbReference type="EMBL" id="GJN89950.1"/>
    </source>
</evidence>
<dbReference type="Proteomes" id="UP001342314">
    <property type="component" value="Unassembled WGS sequence"/>
</dbReference>
<feature type="region of interest" description="Disordered" evidence="1">
    <location>
        <begin position="176"/>
        <end position="198"/>
    </location>
</feature>
<reference evidence="2 3" key="1">
    <citation type="submission" date="2021-12" db="EMBL/GenBank/DDBJ databases">
        <title>High titer production of polyol ester of fatty acids by Rhodotorula paludigena BS15 towards product separation-free biomass refinery.</title>
        <authorList>
            <person name="Mano J."/>
            <person name="Ono H."/>
            <person name="Tanaka T."/>
            <person name="Naito K."/>
            <person name="Sushida H."/>
            <person name="Ike M."/>
            <person name="Tokuyasu K."/>
            <person name="Kitaoka M."/>
        </authorList>
    </citation>
    <scope>NUCLEOTIDE SEQUENCE [LARGE SCALE GENOMIC DNA]</scope>
    <source>
        <strain evidence="2 3">BS15</strain>
    </source>
</reference>
<name>A0AAV5GJD6_9BASI</name>
<organism evidence="2 3">
    <name type="scientific">Rhodotorula paludigena</name>
    <dbReference type="NCBI Taxonomy" id="86838"/>
    <lineage>
        <taxon>Eukaryota</taxon>
        <taxon>Fungi</taxon>
        <taxon>Dikarya</taxon>
        <taxon>Basidiomycota</taxon>
        <taxon>Pucciniomycotina</taxon>
        <taxon>Microbotryomycetes</taxon>
        <taxon>Sporidiobolales</taxon>
        <taxon>Sporidiobolaceae</taxon>
        <taxon>Rhodotorula</taxon>
    </lineage>
</organism>
<accession>A0AAV5GJD6</accession>
<sequence length="1332" mass="147082">MPHRDAFHLRPLRPAIPAEKHQSHAFDSDAHPNTFFRALARSPNDDSDDEAQGDSAGEEGDESEEDDAGNDGDQGDEDHDFVLNGAGDGVGGAAVDMRDFDLSDSPASDLDIDALPVPAAVAGADIQHEAAFWKRPAHPPPPGGPAANSQAFRAGAAAVIDGAFDMDEIRNAVRNLDDYEGGDPSDSSDLGDNISSDDEAEGNDLYVVSVAEIQHAEAAARQGDAAEATDLFKKFGDDTVFDLPSCNRDEVGEPVRLTPENIHVSTSIFLDYFMIIGEINKPLYQPYARQVGTHLLQPNAAGRVVSVKSYEYVFKRGSVAIGLGDVPTGRLTMIIQPISERNKATEWDNKLPTVSSAWIQVAHRGIAYILHHSASAGTGAGVSFMDHATTGNEIPFNEAAHTFDRPLDLSPTALYSLQDAIAEQWYTLFDPYLRDARYFDERQTEVRFMVHRYGQNRMISLDKDNAARDFVVFLSDFEPSWSQLRAQIKGEHINLPAGTKVSLLGHLPTFQHQLGPRARKFPLAFSREHGNVQSPTVLPFIRSRIASINEHARSTFNTQIAAVSAVSTNSYSEIKTVFRAVSFLFLVGSGIFTAALAFAGHALRPHKGATEKVEKGRVDDELQAQYHQLRQQEQHGFRQEHMFSFAPLPADVLDNVGSAQGRTTWEVFASHVLVPTAHAPLDDLAACLDPLDAFLPKVFPGVLVSLLTVIGSWVRPIVQRWRDSRQTPTLAEREVIDTADRLSRGLVTGARKYPTRAWATWGHGPSLKRFNWPVFDFSHFNPATAFVNAATWPTSAVKGAPGAVTVAGAMFPHETAIRFWYGAEFALVAHAENQAELLMAKNTKGKHRGKPAELDVMALLEWVVREPFSQCIAAQVQHGNDLALPLLDLHYGADTRNFKDLPPQEQQACFDEALEIYAAQKRSDLGAVEDDDHDQHFERLASARHDVLTLTTGAATRAAGRTTYVHAADLARAIVHHAFAGQPCLEEPYMRTATPIRWRNGGKKLPAWVASFVKIVEQFFDAHTNVVKYPLALLPNMLELAIARQVHVFPVPKSGSRVGFEPQRWLEAAPPLRTALRTAEDDSSEVIRPYRNQCEKFLSQATQKLVLVPRPRNGSASAANKAHQAASLDVEVWQLYLAALNNFDPANETHQAVALLAYLWTFRWWSPPRLPTKSYIAWHAPYPSLETGKRGSLDPAIMRGAFITIALVVSNHRTRKLLAGRDDLLKRIFVKQEHRGLNWKLLRRFGLGQFTDKRLEGTFGCRHFSASISQWDPTSADNLADVLRGAVKRWKKGNWASILRLVYSSADIDEFGELPLAEDVPSTAHPRSSSSS</sequence>
<comment type="caution">
    <text evidence="2">The sequence shown here is derived from an EMBL/GenBank/DDBJ whole genome shotgun (WGS) entry which is preliminary data.</text>
</comment>